<dbReference type="Proteomes" id="UP000516046">
    <property type="component" value="Chromosome"/>
</dbReference>
<evidence type="ECO:0000256" key="8">
    <source>
        <dbReference type="ARBA" id="ARBA00023098"/>
    </source>
</evidence>
<keyword evidence="10 14" id="KW-0012">Acyltransferase</keyword>
<dbReference type="NCBIfam" id="TIGR03150">
    <property type="entry name" value="fabF"/>
    <property type="match status" value="1"/>
</dbReference>
<dbReference type="GO" id="GO:0004315">
    <property type="term" value="F:3-oxoacyl-[acyl-carrier-protein] synthase activity"/>
    <property type="evidence" value="ECO:0007669"/>
    <property type="project" value="UniProtKB-UniRule"/>
</dbReference>
<comment type="pathway">
    <text evidence="1 14">Lipid metabolism; fatty acid biosynthesis.</text>
</comment>
<comment type="catalytic activity">
    <reaction evidence="12 14">
        <text>(9Z)-hexadecenoyl-[ACP] + malonyl-[ACP] + H(+) = 3-oxo-(11Z)-octadecenoyl-[ACP] + holo-[ACP] + CO2</text>
        <dbReference type="Rhea" id="RHEA:55040"/>
        <dbReference type="Rhea" id="RHEA-COMP:9623"/>
        <dbReference type="Rhea" id="RHEA-COMP:9685"/>
        <dbReference type="Rhea" id="RHEA-COMP:10800"/>
        <dbReference type="Rhea" id="RHEA-COMP:14074"/>
        <dbReference type="ChEBI" id="CHEBI:15378"/>
        <dbReference type="ChEBI" id="CHEBI:16526"/>
        <dbReference type="ChEBI" id="CHEBI:64479"/>
        <dbReference type="ChEBI" id="CHEBI:78449"/>
        <dbReference type="ChEBI" id="CHEBI:83989"/>
        <dbReference type="ChEBI" id="CHEBI:138538"/>
        <dbReference type="EC" id="2.3.1.179"/>
    </reaction>
</comment>
<dbReference type="InterPro" id="IPR014030">
    <property type="entry name" value="Ketoacyl_synth_N"/>
</dbReference>
<dbReference type="InterPro" id="IPR020841">
    <property type="entry name" value="PKS_Beta-ketoAc_synthase_dom"/>
</dbReference>
<dbReference type="InterPro" id="IPR017568">
    <property type="entry name" value="3-oxoacyl-ACP_synth-2"/>
</dbReference>
<comment type="catalytic activity">
    <reaction evidence="13 14">
        <text>a fatty acyl-[ACP] + malonyl-[ACP] + H(+) = a 3-oxoacyl-[ACP] + holo-[ACP] + CO2</text>
        <dbReference type="Rhea" id="RHEA:22836"/>
        <dbReference type="Rhea" id="RHEA-COMP:9623"/>
        <dbReference type="Rhea" id="RHEA-COMP:9685"/>
        <dbReference type="Rhea" id="RHEA-COMP:9916"/>
        <dbReference type="Rhea" id="RHEA-COMP:14125"/>
        <dbReference type="ChEBI" id="CHEBI:15378"/>
        <dbReference type="ChEBI" id="CHEBI:16526"/>
        <dbReference type="ChEBI" id="CHEBI:64479"/>
        <dbReference type="ChEBI" id="CHEBI:78449"/>
        <dbReference type="ChEBI" id="CHEBI:78776"/>
        <dbReference type="ChEBI" id="CHEBI:138651"/>
    </reaction>
</comment>
<evidence type="ECO:0000259" key="17">
    <source>
        <dbReference type="PROSITE" id="PS52004"/>
    </source>
</evidence>
<evidence type="ECO:0000256" key="9">
    <source>
        <dbReference type="ARBA" id="ARBA00023160"/>
    </source>
</evidence>
<keyword evidence="6 14" id="KW-0808">Transferase</keyword>
<reference evidence="18 19" key="1">
    <citation type="submission" date="2020-08" db="EMBL/GenBank/DDBJ databases">
        <authorList>
            <person name="Ren C."/>
            <person name="Gu Y."/>
            <person name="Xu Y."/>
        </authorList>
    </citation>
    <scope>NUCLEOTIDE SEQUENCE [LARGE SCALE GENOMIC DNA]</scope>
    <source>
        <strain evidence="18 19">LBM18003</strain>
    </source>
</reference>
<dbReference type="SMART" id="SM00825">
    <property type="entry name" value="PKS_KS"/>
    <property type="match status" value="1"/>
</dbReference>
<comment type="function">
    <text evidence="11 14">Involved in the type II fatty acid elongation cycle. Catalyzes the elongation of a wide range of acyl-ACP by the addition of two carbons from malonyl-ACP to an acyl acceptor. Can efficiently catalyze the conversion of palmitoleoyl-ACP (cis-hexadec-9-enoyl-ACP) to cis-vaccenoyl-ACP (cis-octadec-11-enoyl-ACP), an essential step in the thermal regulation of fatty acid composition.</text>
</comment>
<sequence>MRRVVVTGMGAVTPVGNHVEEMWESLIHGKNGIGEITRFDSSKMRVHIAGEVKDFDPLQYFEKSDLRKNDLFTLYAVAASEQAVRDSGIQEKIEPERFGIYMGSGIGGISTTLDNYEKLLQDKHVSPYMIPSMIVNMAAGVISIRFNAKGPCVPIVTACTTSTHTIGEAFHCIRGGYADAIIAGGSEAAVNTLTVSGFSSIKALSTNPDPQTACRPFDKNRDGFVLGEGAGVVILEEYEHAKARGAKIYGEVLGYANTSDAYHITAPSPDAEGITRCIRLAVQEADVQIGKNTYINAHGTSTLLNDKIETLAFKQAFGEETAHQIKISSTKSMMGHLLGATGAVEAIICLKALNTGIVPPTIGLTKADPECDLDYTPDKAAHIEIQTAVSTNMGFGGHNGCIVFGKAEEA</sequence>
<dbReference type="SUPFAM" id="SSF53901">
    <property type="entry name" value="Thiolase-like"/>
    <property type="match status" value="2"/>
</dbReference>
<dbReference type="InterPro" id="IPR018201">
    <property type="entry name" value="Ketoacyl_synth_AS"/>
</dbReference>
<evidence type="ECO:0000256" key="5">
    <source>
        <dbReference type="ARBA" id="ARBA00022516"/>
    </source>
</evidence>
<proteinExistence type="inferred from homology"/>
<dbReference type="Gene3D" id="3.40.47.10">
    <property type="match status" value="1"/>
</dbReference>
<feature type="active site" description="For beta-ketoacyl synthase activity" evidence="15">
    <location>
        <position position="159"/>
    </location>
</feature>
<evidence type="ECO:0000256" key="1">
    <source>
        <dbReference type="ARBA" id="ARBA00005194"/>
    </source>
</evidence>
<protein>
    <recommendedName>
        <fullName evidence="4 14">3-oxoacyl-[acyl-carrier-protein] synthase 2</fullName>
        <ecNumber evidence="3 14">2.3.1.179</ecNumber>
    </recommendedName>
</protein>
<dbReference type="Pfam" id="PF02801">
    <property type="entry name" value="Ketoacyl-synt_C"/>
    <property type="match status" value="1"/>
</dbReference>
<evidence type="ECO:0000256" key="2">
    <source>
        <dbReference type="ARBA" id="ARBA00008467"/>
    </source>
</evidence>
<evidence type="ECO:0000256" key="13">
    <source>
        <dbReference type="ARBA" id="ARBA00047659"/>
    </source>
</evidence>
<comment type="similarity">
    <text evidence="2 14 16">Belongs to the thiolase-like superfamily. Beta-ketoacyl-ACP synthases family.</text>
</comment>
<keyword evidence="19" id="KW-1185">Reference proteome</keyword>
<gene>
    <name evidence="18" type="primary">fabF</name>
    <name evidence="18" type="ORF">H6X83_07100</name>
</gene>
<accession>A0A7G9WKZ4</accession>
<evidence type="ECO:0000256" key="3">
    <source>
        <dbReference type="ARBA" id="ARBA00012356"/>
    </source>
</evidence>
<dbReference type="GO" id="GO:0006633">
    <property type="term" value="P:fatty acid biosynthetic process"/>
    <property type="evidence" value="ECO:0007669"/>
    <property type="project" value="UniProtKB-UniRule"/>
</dbReference>
<evidence type="ECO:0000313" key="18">
    <source>
        <dbReference type="EMBL" id="QNO19356.1"/>
    </source>
</evidence>
<dbReference type="GO" id="GO:0005829">
    <property type="term" value="C:cytosol"/>
    <property type="evidence" value="ECO:0007669"/>
    <property type="project" value="TreeGrafter"/>
</dbReference>
<dbReference type="NCBIfam" id="NF005589">
    <property type="entry name" value="PRK07314.1"/>
    <property type="match status" value="1"/>
</dbReference>
<dbReference type="EC" id="2.3.1.179" evidence="3 14"/>
<dbReference type="CDD" id="cd00834">
    <property type="entry name" value="KAS_I_II"/>
    <property type="match status" value="1"/>
</dbReference>
<keyword evidence="7" id="KW-0276">Fatty acid metabolism</keyword>
<dbReference type="PROSITE" id="PS52004">
    <property type="entry name" value="KS3_2"/>
    <property type="match status" value="1"/>
</dbReference>
<feature type="domain" description="Ketosynthase family 3 (KS3)" evidence="17">
    <location>
        <begin position="1"/>
        <end position="406"/>
    </location>
</feature>
<name>A0A7G9WKZ4_9FIRM</name>
<dbReference type="InterPro" id="IPR016039">
    <property type="entry name" value="Thiolase-like"/>
</dbReference>
<keyword evidence="9 14" id="KW-0275">Fatty acid biosynthesis</keyword>
<evidence type="ECO:0000256" key="11">
    <source>
        <dbReference type="ARBA" id="ARBA00024006"/>
    </source>
</evidence>
<evidence type="ECO:0000256" key="12">
    <source>
        <dbReference type="ARBA" id="ARBA00047318"/>
    </source>
</evidence>
<dbReference type="InterPro" id="IPR014031">
    <property type="entry name" value="Ketoacyl_synth_C"/>
</dbReference>
<dbReference type="InterPro" id="IPR000794">
    <property type="entry name" value="Beta-ketoacyl_synthase"/>
</dbReference>
<dbReference type="UniPathway" id="UPA00094"/>
<keyword evidence="8" id="KW-0443">Lipid metabolism</keyword>
<evidence type="ECO:0000256" key="6">
    <source>
        <dbReference type="ARBA" id="ARBA00022679"/>
    </source>
</evidence>
<evidence type="ECO:0000256" key="7">
    <source>
        <dbReference type="ARBA" id="ARBA00022832"/>
    </source>
</evidence>
<dbReference type="Pfam" id="PF00109">
    <property type="entry name" value="ketoacyl-synt"/>
    <property type="match status" value="1"/>
</dbReference>
<evidence type="ECO:0000313" key="19">
    <source>
        <dbReference type="Proteomes" id="UP000516046"/>
    </source>
</evidence>
<keyword evidence="5 14" id="KW-0444">Lipid biosynthesis</keyword>
<dbReference type="PROSITE" id="PS00606">
    <property type="entry name" value="KS3_1"/>
    <property type="match status" value="1"/>
</dbReference>
<evidence type="ECO:0000256" key="16">
    <source>
        <dbReference type="RuleBase" id="RU003694"/>
    </source>
</evidence>
<evidence type="ECO:0000256" key="4">
    <source>
        <dbReference type="ARBA" id="ARBA00014657"/>
    </source>
</evidence>
<dbReference type="RefSeq" id="WP_212508421.1">
    <property type="nucleotide sequence ID" value="NZ_CP060696.1"/>
</dbReference>
<dbReference type="PIRSF" id="PIRSF000447">
    <property type="entry name" value="KAS_II"/>
    <property type="match status" value="1"/>
</dbReference>
<dbReference type="EMBL" id="CP060696">
    <property type="protein sequence ID" value="QNO19356.1"/>
    <property type="molecule type" value="Genomic_DNA"/>
</dbReference>
<evidence type="ECO:0000256" key="14">
    <source>
        <dbReference type="PIRNR" id="PIRNR000447"/>
    </source>
</evidence>
<evidence type="ECO:0000256" key="15">
    <source>
        <dbReference type="PIRSR" id="PIRSR000447-1"/>
    </source>
</evidence>
<dbReference type="FunFam" id="3.40.47.10:FF:000018">
    <property type="entry name" value="3-oxoacyl-[acyl-carrier-protein] synthase 2"/>
    <property type="match status" value="1"/>
</dbReference>
<dbReference type="AlphaFoldDB" id="A0A7G9WKZ4"/>
<organism evidence="18 19">
    <name type="scientific">Caproicibacterium amylolyticum</name>
    <dbReference type="NCBI Taxonomy" id="2766537"/>
    <lineage>
        <taxon>Bacteria</taxon>
        <taxon>Bacillati</taxon>
        <taxon>Bacillota</taxon>
        <taxon>Clostridia</taxon>
        <taxon>Eubacteriales</taxon>
        <taxon>Oscillospiraceae</taxon>
        <taxon>Caproicibacterium</taxon>
    </lineage>
</organism>
<dbReference type="PANTHER" id="PTHR11712">
    <property type="entry name" value="POLYKETIDE SYNTHASE-RELATED"/>
    <property type="match status" value="1"/>
</dbReference>
<dbReference type="KEGG" id="caml:H6X83_07100"/>
<dbReference type="PANTHER" id="PTHR11712:SF336">
    <property type="entry name" value="3-OXOACYL-[ACYL-CARRIER-PROTEIN] SYNTHASE, MITOCHONDRIAL"/>
    <property type="match status" value="1"/>
</dbReference>
<evidence type="ECO:0000256" key="10">
    <source>
        <dbReference type="ARBA" id="ARBA00023315"/>
    </source>
</evidence>